<organism evidence="1 2">
    <name type="scientific">Mycobacterium ulcerans str. Harvey</name>
    <dbReference type="NCBI Taxonomy" id="1299332"/>
    <lineage>
        <taxon>Bacteria</taxon>
        <taxon>Bacillati</taxon>
        <taxon>Actinomycetota</taxon>
        <taxon>Actinomycetes</taxon>
        <taxon>Mycobacteriales</taxon>
        <taxon>Mycobacteriaceae</taxon>
        <taxon>Mycobacterium</taxon>
        <taxon>Mycobacterium ulcerans group</taxon>
    </lineage>
</organism>
<comment type="caution">
    <text evidence="1">The sequence shown here is derived from an EMBL/GenBank/DDBJ whole genome shotgun (WGS) entry which is preliminary data.</text>
</comment>
<reference evidence="1 2" key="1">
    <citation type="submission" date="2014-01" db="EMBL/GenBank/DDBJ databases">
        <authorList>
            <person name="Dobos K."/>
            <person name="Lenaerts A."/>
            <person name="Ordway D."/>
            <person name="DeGroote M.A."/>
            <person name="Parker T."/>
            <person name="Sizemore C."/>
            <person name="Tallon L.J."/>
            <person name="Sadzewicz L.K."/>
            <person name="Sengamalay N."/>
            <person name="Fraser C.M."/>
            <person name="Hine E."/>
            <person name="Shefchek K.A."/>
            <person name="Das S.P."/>
            <person name="Tettelin H."/>
        </authorList>
    </citation>
    <scope>NUCLEOTIDE SEQUENCE [LARGE SCALE GENOMIC DNA]</scope>
    <source>
        <strain evidence="1 2">Harvey</strain>
    </source>
</reference>
<evidence type="ECO:0000313" key="2">
    <source>
        <dbReference type="Proteomes" id="UP000020681"/>
    </source>
</evidence>
<protein>
    <submittedName>
        <fullName evidence="1">Uncharacterized protein</fullName>
    </submittedName>
</protein>
<accession>A0ABN0RA01</accession>
<dbReference type="Gene3D" id="3.40.50.2000">
    <property type="entry name" value="Glycogen Phosphorylase B"/>
    <property type="match status" value="1"/>
</dbReference>
<keyword evidence="2" id="KW-1185">Reference proteome</keyword>
<dbReference type="Proteomes" id="UP000020681">
    <property type="component" value="Unassembled WGS sequence"/>
</dbReference>
<evidence type="ECO:0000313" key="1">
    <source>
        <dbReference type="EMBL" id="EUA94007.1"/>
    </source>
</evidence>
<dbReference type="SUPFAM" id="SSF53756">
    <property type="entry name" value="UDP-Glycosyltransferase/glycogen phosphorylase"/>
    <property type="match status" value="1"/>
</dbReference>
<proteinExistence type="predicted"/>
<sequence length="55" mass="5567">MICTGSNDLGGLQAPENVKLVSGVSHAAVFPACCAVVHHGGPEQPQRVCGLASRP</sequence>
<gene>
    <name evidence="1" type="ORF">I551_8736</name>
</gene>
<name>A0ABN0RA01_MYCUL</name>
<dbReference type="EMBL" id="JAOL01000026">
    <property type="protein sequence ID" value="EUA94007.1"/>
    <property type="molecule type" value="Genomic_DNA"/>
</dbReference>